<dbReference type="Proteomes" id="UP000029554">
    <property type="component" value="Unassembled WGS sequence"/>
</dbReference>
<dbReference type="EMBL" id="JRHH01000004">
    <property type="protein sequence ID" value="KGD67873.1"/>
    <property type="molecule type" value="Genomic_DNA"/>
</dbReference>
<feature type="transmembrane region" description="Helical" evidence="1">
    <location>
        <begin position="321"/>
        <end position="340"/>
    </location>
</feature>
<feature type="transmembrane region" description="Helical" evidence="1">
    <location>
        <begin position="18"/>
        <end position="39"/>
    </location>
</feature>
<feature type="transmembrane region" description="Helical" evidence="1">
    <location>
        <begin position="75"/>
        <end position="93"/>
    </location>
</feature>
<protein>
    <recommendedName>
        <fullName evidence="4">Potassium channel domain-containing protein</fullName>
    </recommendedName>
</protein>
<keyword evidence="3" id="KW-1185">Reference proteome</keyword>
<evidence type="ECO:0000313" key="3">
    <source>
        <dbReference type="Proteomes" id="UP000029554"/>
    </source>
</evidence>
<keyword evidence="1" id="KW-0472">Membrane</keyword>
<proteinExistence type="predicted"/>
<dbReference type="OrthoDB" id="1438215at2"/>
<comment type="caution">
    <text evidence="2">The sequence shown here is derived from an EMBL/GenBank/DDBJ whole genome shotgun (WGS) entry which is preliminary data.</text>
</comment>
<accession>A0A095TZP4</accession>
<organism evidence="2 3">
    <name type="scientific">Flavobacterium aquatile LMG 4008 = ATCC 11947</name>
    <dbReference type="NCBI Taxonomy" id="1453498"/>
    <lineage>
        <taxon>Bacteria</taxon>
        <taxon>Pseudomonadati</taxon>
        <taxon>Bacteroidota</taxon>
        <taxon>Flavobacteriia</taxon>
        <taxon>Flavobacteriales</taxon>
        <taxon>Flavobacteriaceae</taxon>
        <taxon>Flavobacterium</taxon>
    </lineage>
</organism>
<evidence type="ECO:0000313" key="2">
    <source>
        <dbReference type="EMBL" id="KGD67873.1"/>
    </source>
</evidence>
<feature type="transmembrane region" description="Helical" evidence="1">
    <location>
        <begin position="51"/>
        <end position="69"/>
    </location>
</feature>
<dbReference type="STRING" id="1453498.LG45_12215"/>
<sequence length="400" mass="47704">MGSFLNINLDGKIDTNFFIKHIFFSFFWVLGILIFIFRFDILINNEYSSSLNWLHISIPTLYFLLLIIYFCFIKWYYIVAFIFYPFLMFFWFLPKTILSVGKVYLLGTYLNWIFSKLSNFKLFIFNIFFLLFSFIFFITVNENWTRWLFIICLSYFYLVYLYKFLIKSFKKPTLFGADIDEVFSKLINDKSPENSLVIKSYIIQKEDEKLEEYLLKEVRIKRMLLANYAIELLSKRLNGYKGQQAYIISWIFGAMMFFLSSIIFFWFLNFQLYKIDHSNFNYTGTSTSFDFLYYTIKTITFGDIELIKPISVLARISETCSFFTIGIFFLVIVVSIVLSMKQDKVNENVKLTTELMNSESLTLITYMKEEFGLEIKSAFGEIKNIDDSLKKLKDIIDKIF</sequence>
<gene>
    <name evidence="2" type="ORF">LG45_12215</name>
</gene>
<feature type="transmembrane region" description="Helical" evidence="1">
    <location>
        <begin position="245"/>
        <end position="268"/>
    </location>
</feature>
<dbReference type="SUPFAM" id="SSF81324">
    <property type="entry name" value="Voltage-gated potassium channels"/>
    <property type="match status" value="1"/>
</dbReference>
<name>A0A095TZP4_9FLAO</name>
<keyword evidence="1" id="KW-1133">Transmembrane helix</keyword>
<evidence type="ECO:0000256" key="1">
    <source>
        <dbReference type="SAM" id="Phobius"/>
    </source>
</evidence>
<feature type="transmembrane region" description="Helical" evidence="1">
    <location>
        <begin position="144"/>
        <end position="162"/>
    </location>
</feature>
<evidence type="ECO:0008006" key="4">
    <source>
        <dbReference type="Google" id="ProtNLM"/>
    </source>
</evidence>
<reference evidence="2 3" key="1">
    <citation type="submission" date="2014-09" db="EMBL/GenBank/DDBJ databases">
        <title>Whole Genome Shotgun of Flavobacterium aquatile LMG 4008.</title>
        <authorList>
            <person name="Gale A.N."/>
            <person name="Pipes S.E."/>
            <person name="Newman J.D."/>
        </authorList>
    </citation>
    <scope>NUCLEOTIDE SEQUENCE [LARGE SCALE GENOMIC DNA]</scope>
    <source>
        <strain evidence="2 3">LMG 4008</strain>
    </source>
</reference>
<feature type="transmembrane region" description="Helical" evidence="1">
    <location>
        <begin position="120"/>
        <end position="138"/>
    </location>
</feature>
<keyword evidence="1" id="KW-0812">Transmembrane</keyword>
<dbReference type="AlphaFoldDB" id="A0A095TZP4"/>